<accession>A0A975G7P7</accession>
<name>A0A975G7P7_9BACT</name>
<gene>
    <name evidence="1" type="ORF">KBB96_18660</name>
</gene>
<dbReference type="AlphaFoldDB" id="A0A975G7P7"/>
<dbReference type="EMBL" id="CP073100">
    <property type="protein sequence ID" value="QUE50869.1"/>
    <property type="molecule type" value="Genomic_DNA"/>
</dbReference>
<evidence type="ECO:0000313" key="1">
    <source>
        <dbReference type="EMBL" id="QUE50869.1"/>
    </source>
</evidence>
<evidence type="ECO:0000313" key="2">
    <source>
        <dbReference type="Proteomes" id="UP000676169"/>
    </source>
</evidence>
<protein>
    <submittedName>
        <fullName evidence="1">Uncharacterized protein</fullName>
    </submittedName>
</protein>
<proteinExistence type="predicted"/>
<organism evidence="1 2">
    <name type="scientific">Luteolibacter ambystomatis</name>
    <dbReference type="NCBI Taxonomy" id="2824561"/>
    <lineage>
        <taxon>Bacteria</taxon>
        <taxon>Pseudomonadati</taxon>
        <taxon>Verrucomicrobiota</taxon>
        <taxon>Verrucomicrobiia</taxon>
        <taxon>Verrucomicrobiales</taxon>
        <taxon>Verrucomicrobiaceae</taxon>
        <taxon>Luteolibacter</taxon>
    </lineage>
</organism>
<dbReference type="Proteomes" id="UP000676169">
    <property type="component" value="Chromosome"/>
</dbReference>
<dbReference type="RefSeq" id="WP_211631008.1">
    <property type="nucleotide sequence ID" value="NZ_CP073100.1"/>
</dbReference>
<keyword evidence="2" id="KW-1185">Reference proteome</keyword>
<dbReference type="KEGG" id="lamb:KBB96_18660"/>
<reference evidence="1" key="1">
    <citation type="submission" date="2021-04" db="EMBL/GenBank/DDBJ databases">
        <title>Luteolibacter sp. 32A isolated from the skin of an Anderson's salamander (Ambystoma andersonii).</title>
        <authorList>
            <person name="Spergser J."/>
            <person name="Busse H.-J."/>
        </authorList>
    </citation>
    <scope>NUCLEOTIDE SEQUENCE</scope>
    <source>
        <strain evidence="1">32A</strain>
    </source>
</reference>
<sequence length="167" mass="18486">MRSHELYSAVDPALITQMLDWFRANDRNVYRSAVATLAQNRKLRPVFVEKKSMAEQYAWIAKTLQIKACDTIGEHLLQAWLMAGNQGMLAAFCDGMGIPHDGKGSVVGDLPKKIDAERLNTAVDRLVEGGFDPKLVAVYLHCFNMQVPGGWPELSAKLAEDSRLALA</sequence>